<evidence type="ECO:0000256" key="3">
    <source>
        <dbReference type="ARBA" id="ARBA00022692"/>
    </source>
</evidence>
<evidence type="ECO:0000259" key="7">
    <source>
        <dbReference type="Pfam" id="PF04138"/>
    </source>
</evidence>
<dbReference type="InterPro" id="IPR051401">
    <property type="entry name" value="GtrA_CellWall_Glycosyl"/>
</dbReference>
<evidence type="ECO:0000256" key="5">
    <source>
        <dbReference type="ARBA" id="ARBA00023136"/>
    </source>
</evidence>
<dbReference type="Pfam" id="PF04138">
    <property type="entry name" value="GtrA_DPMS_TM"/>
    <property type="match status" value="1"/>
</dbReference>
<dbReference type="EMBL" id="JBHUHX010000003">
    <property type="protein sequence ID" value="MFD2110537.1"/>
    <property type="molecule type" value="Genomic_DNA"/>
</dbReference>
<evidence type="ECO:0000256" key="2">
    <source>
        <dbReference type="ARBA" id="ARBA00009399"/>
    </source>
</evidence>
<keyword evidence="3 6" id="KW-0812">Transmembrane</keyword>
<evidence type="ECO:0000313" key="8">
    <source>
        <dbReference type="EMBL" id="MFD2110537.1"/>
    </source>
</evidence>
<comment type="similarity">
    <text evidence="2">Belongs to the GtrA family.</text>
</comment>
<reference evidence="9" key="1">
    <citation type="journal article" date="2019" name="Int. J. Syst. Evol. Microbiol.">
        <title>The Global Catalogue of Microorganisms (GCM) 10K type strain sequencing project: providing services to taxonomists for standard genome sequencing and annotation.</title>
        <authorList>
            <consortium name="The Broad Institute Genomics Platform"/>
            <consortium name="The Broad Institute Genome Sequencing Center for Infectious Disease"/>
            <person name="Wu L."/>
            <person name="Ma J."/>
        </authorList>
    </citation>
    <scope>NUCLEOTIDE SEQUENCE [LARGE SCALE GENOMIC DNA]</scope>
    <source>
        <strain evidence="9">KACC 12597</strain>
    </source>
</reference>
<gene>
    <name evidence="8" type="ORF">ACFSJC_01625</name>
</gene>
<evidence type="ECO:0000256" key="4">
    <source>
        <dbReference type="ARBA" id="ARBA00022989"/>
    </source>
</evidence>
<proteinExistence type="inferred from homology"/>
<feature type="transmembrane region" description="Helical" evidence="6">
    <location>
        <begin position="122"/>
        <end position="141"/>
    </location>
</feature>
<evidence type="ECO:0000313" key="9">
    <source>
        <dbReference type="Proteomes" id="UP001597337"/>
    </source>
</evidence>
<dbReference type="RefSeq" id="WP_386022239.1">
    <property type="nucleotide sequence ID" value="NZ_JBHUHX010000003.1"/>
</dbReference>
<feature type="transmembrane region" description="Helical" evidence="6">
    <location>
        <begin position="92"/>
        <end position="116"/>
    </location>
</feature>
<sequence>MMVNLRSSLSSLISHIPPGQFGRYLIVGVWNTAFGYSTFALFTAALDRYIPFSYLAASLLSSVLNITIAFLGYKWFVFKTKGNYLKEWSRCLVVYSGAILLGLALLPPSVFVVTYLTEDPRIAPYIAGALLMGFQVILSFLGHKTFSFRDGDAATVECNKPRGCQ</sequence>
<keyword evidence="5 6" id="KW-0472">Membrane</keyword>
<keyword evidence="4 6" id="KW-1133">Transmembrane helix</keyword>
<comment type="subcellular location">
    <subcellularLocation>
        <location evidence="1">Membrane</location>
        <topology evidence="1">Multi-pass membrane protein</topology>
    </subcellularLocation>
</comment>
<accession>A0ABW4Y4F7</accession>
<feature type="transmembrane region" description="Helical" evidence="6">
    <location>
        <begin position="21"/>
        <end position="46"/>
    </location>
</feature>
<protein>
    <submittedName>
        <fullName evidence="8">GtrA family protein</fullName>
    </submittedName>
</protein>
<dbReference type="Proteomes" id="UP001597337">
    <property type="component" value="Unassembled WGS sequence"/>
</dbReference>
<feature type="domain" description="GtrA/DPMS transmembrane" evidence="7">
    <location>
        <begin position="23"/>
        <end position="148"/>
    </location>
</feature>
<keyword evidence="9" id="KW-1185">Reference proteome</keyword>
<evidence type="ECO:0000256" key="6">
    <source>
        <dbReference type="SAM" id="Phobius"/>
    </source>
</evidence>
<evidence type="ECO:0000256" key="1">
    <source>
        <dbReference type="ARBA" id="ARBA00004141"/>
    </source>
</evidence>
<dbReference type="PANTHER" id="PTHR38459:SF1">
    <property type="entry name" value="PROPHAGE BACTOPRENOL-LINKED GLUCOSE TRANSLOCASE HOMOLOG"/>
    <property type="match status" value="1"/>
</dbReference>
<feature type="transmembrane region" description="Helical" evidence="6">
    <location>
        <begin position="52"/>
        <end position="71"/>
    </location>
</feature>
<comment type="caution">
    <text evidence="8">The sequence shown here is derived from an EMBL/GenBank/DDBJ whole genome shotgun (WGS) entry which is preliminary data.</text>
</comment>
<dbReference type="PANTHER" id="PTHR38459">
    <property type="entry name" value="PROPHAGE BACTOPRENOL-LINKED GLUCOSE TRANSLOCASE HOMOLOG"/>
    <property type="match status" value="1"/>
</dbReference>
<name>A0ABW4Y4F7_9GAMM</name>
<dbReference type="InterPro" id="IPR007267">
    <property type="entry name" value="GtrA_DPMS_TM"/>
</dbReference>
<organism evidence="8 9">
    <name type="scientific">Thiorhodococcus fuscus</name>
    <dbReference type="NCBI Taxonomy" id="527200"/>
    <lineage>
        <taxon>Bacteria</taxon>
        <taxon>Pseudomonadati</taxon>
        <taxon>Pseudomonadota</taxon>
        <taxon>Gammaproteobacteria</taxon>
        <taxon>Chromatiales</taxon>
        <taxon>Chromatiaceae</taxon>
        <taxon>Thiorhodococcus</taxon>
    </lineage>
</organism>